<accession>A0ABR8GW93</accession>
<dbReference type="EMBL" id="JACJTA010000063">
    <property type="protein sequence ID" value="MBD2607422.1"/>
    <property type="molecule type" value="Genomic_DNA"/>
</dbReference>
<evidence type="ECO:0008006" key="3">
    <source>
        <dbReference type="Google" id="ProtNLM"/>
    </source>
</evidence>
<protein>
    <recommendedName>
        <fullName evidence="3">Transposase</fullName>
    </recommendedName>
</protein>
<sequence>MKPKSKKGSQITPTATEILCTPAAHEGISQTELLENVVRLLDEPEVESKRVLRSASVNLSSNRWLQSHGDGVNTLRSFN</sequence>
<proteinExistence type="predicted"/>
<comment type="caution">
    <text evidence="1">The sequence shown here is derived from an EMBL/GenBank/DDBJ whole genome shotgun (WGS) entry which is preliminary data.</text>
</comment>
<gene>
    <name evidence="1" type="ORF">H6G81_23565</name>
</gene>
<keyword evidence="2" id="KW-1185">Reference proteome</keyword>
<name>A0ABR8GW93_9CYAN</name>
<evidence type="ECO:0000313" key="1">
    <source>
        <dbReference type="EMBL" id="MBD2607422.1"/>
    </source>
</evidence>
<reference evidence="1 2" key="1">
    <citation type="journal article" date="2020" name="ISME J.">
        <title>Comparative genomics reveals insights into cyanobacterial evolution and habitat adaptation.</title>
        <authorList>
            <person name="Chen M.Y."/>
            <person name="Teng W.K."/>
            <person name="Zhao L."/>
            <person name="Hu C.X."/>
            <person name="Zhou Y.K."/>
            <person name="Han B.P."/>
            <person name="Song L.R."/>
            <person name="Shu W.S."/>
        </authorList>
    </citation>
    <scope>NUCLEOTIDE SEQUENCE [LARGE SCALE GENOMIC DNA]</scope>
    <source>
        <strain evidence="1 2">FACHB-248</strain>
    </source>
</reference>
<organism evidence="1 2">
    <name type="scientific">Scytonema hofmannii FACHB-248</name>
    <dbReference type="NCBI Taxonomy" id="1842502"/>
    <lineage>
        <taxon>Bacteria</taxon>
        <taxon>Bacillati</taxon>
        <taxon>Cyanobacteriota</taxon>
        <taxon>Cyanophyceae</taxon>
        <taxon>Nostocales</taxon>
        <taxon>Scytonemataceae</taxon>
        <taxon>Scytonema</taxon>
    </lineage>
</organism>
<dbReference type="Proteomes" id="UP000660380">
    <property type="component" value="Unassembled WGS sequence"/>
</dbReference>
<evidence type="ECO:0000313" key="2">
    <source>
        <dbReference type="Proteomes" id="UP000660380"/>
    </source>
</evidence>